<comment type="caution">
    <text evidence="1">The sequence shown here is derived from an EMBL/GenBank/DDBJ whole genome shotgun (WGS) entry which is preliminary data.</text>
</comment>
<dbReference type="Pfam" id="PF06092">
    <property type="entry name" value="DUF943"/>
    <property type="match status" value="1"/>
</dbReference>
<evidence type="ECO:0000313" key="1">
    <source>
        <dbReference type="EMBL" id="TPV36292.1"/>
    </source>
</evidence>
<accession>A0ABY2ZIR6</accession>
<reference evidence="1 2" key="1">
    <citation type="submission" date="2019-06" db="EMBL/GenBank/DDBJ databases">
        <title>Taxogenomics and systematics of the genus Pantoea.</title>
        <authorList>
            <person name="Tambong J.T."/>
        </authorList>
    </citation>
    <scope>NUCLEOTIDE SEQUENCE [LARGE SCALE GENOMIC DNA]</scope>
    <source>
        <strain evidence="1 2">LMG 24197</strain>
    </source>
</reference>
<organism evidence="1 2">
    <name type="scientific">Pantoea eucalypti</name>
    <dbReference type="NCBI Taxonomy" id="470933"/>
    <lineage>
        <taxon>Bacteria</taxon>
        <taxon>Pseudomonadati</taxon>
        <taxon>Pseudomonadota</taxon>
        <taxon>Gammaproteobacteria</taxon>
        <taxon>Enterobacterales</taxon>
        <taxon>Erwiniaceae</taxon>
        <taxon>Pantoea</taxon>
    </lineage>
</organism>
<gene>
    <name evidence="1" type="ORF">FJW02_11870</name>
</gene>
<protein>
    <submittedName>
        <fullName evidence="1">DUF943 family protein</fullName>
    </submittedName>
</protein>
<name>A0ABY2ZIR6_9GAMM</name>
<dbReference type="Proteomes" id="UP000315469">
    <property type="component" value="Unassembled WGS sequence"/>
</dbReference>
<proteinExistence type="predicted"/>
<sequence length="155" mass="18026">MSMKNRMKILILLTICGFMLAGYFLWAERRPVEIVNVHGTGNFSDILVKNFPITDRGKINWWLKNKDALKRQYDIPKPASYGNYTVSIWLFGEGYKEDDKYDRLCFSDMKPPMNCIEKDRVFIISYSKNSGITFTVDDGEYSLEDDGKITKLESH</sequence>
<keyword evidence="2" id="KW-1185">Reference proteome</keyword>
<dbReference type="EMBL" id="VHJB01000064">
    <property type="protein sequence ID" value="TPV36292.1"/>
    <property type="molecule type" value="Genomic_DNA"/>
</dbReference>
<evidence type="ECO:0000313" key="2">
    <source>
        <dbReference type="Proteomes" id="UP000315469"/>
    </source>
</evidence>
<dbReference type="InterPro" id="IPR010351">
    <property type="entry name" value="DUF943"/>
</dbReference>